<dbReference type="VEuPathDB" id="TriTrypDB:LDHU3_31.3750"/>
<dbReference type="EMBL" id="CP029530">
    <property type="protein sequence ID" value="AYU81415.1"/>
    <property type="molecule type" value="Genomic_DNA"/>
</dbReference>
<evidence type="ECO:0000313" key="3">
    <source>
        <dbReference type="Proteomes" id="UP000274082"/>
    </source>
</evidence>
<reference evidence="2 3" key="1">
    <citation type="journal article" date="2018" name="Sci. Rep.">
        <title>A complete Leishmania donovani reference genome identifies novel genetic variations associated with virulence.</title>
        <authorList>
            <person name="Lypaczewski P."/>
            <person name="Hoshizaki J."/>
            <person name="Zhang W.-W."/>
            <person name="McCall L.-I."/>
            <person name="Torcivia-Rodriguez J."/>
            <person name="Simonyan V."/>
            <person name="Kaur A."/>
            <person name="Dewar K."/>
            <person name="Matlashewski G."/>
        </authorList>
    </citation>
    <scope>NUCLEOTIDE SEQUENCE [LARGE SCALE GENOMIC DNA]</scope>
    <source>
        <strain evidence="2 3">LdCL</strain>
    </source>
</reference>
<protein>
    <submittedName>
        <fullName evidence="2">Uncharacterized protein</fullName>
    </submittedName>
</protein>
<evidence type="ECO:0000256" key="1">
    <source>
        <dbReference type="SAM" id="MobiDB-lite"/>
    </source>
</evidence>
<feature type="compositionally biased region" description="Low complexity" evidence="1">
    <location>
        <begin position="252"/>
        <end position="265"/>
    </location>
</feature>
<feature type="region of interest" description="Disordered" evidence="1">
    <location>
        <begin position="303"/>
        <end position="323"/>
    </location>
</feature>
<evidence type="ECO:0000313" key="2">
    <source>
        <dbReference type="EMBL" id="AYU81415.1"/>
    </source>
</evidence>
<feature type="region of interest" description="Disordered" evidence="1">
    <location>
        <begin position="141"/>
        <end position="164"/>
    </location>
</feature>
<dbReference type="VEuPathDB" id="TriTrypDB:LdCL_310028800"/>
<accession>A0A3S7X4R8</accession>
<feature type="region of interest" description="Disordered" evidence="1">
    <location>
        <begin position="238"/>
        <end position="271"/>
    </location>
</feature>
<dbReference type="Proteomes" id="UP000274082">
    <property type="component" value="Chromosome 31"/>
</dbReference>
<dbReference type="AlphaFoldDB" id="A0A3S7X4R8"/>
<name>A0A3S7X4R8_LEIDO</name>
<keyword evidence="3" id="KW-1185">Reference proteome</keyword>
<proteinExistence type="predicted"/>
<dbReference type="OrthoDB" id="266252at2759"/>
<gene>
    <name evidence="2" type="ORF">LdCL_310028800</name>
</gene>
<dbReference type="VEuPathDB" id="TriTrypDB:LdBPK_312080.1"/>
<sequence length="500" mass="53231">MPLYAPLGIRFSDDVNARARLERQRIARLNSILRHGSDEQRRQALKMKPLPLPEDSEALAVPGTAVLDLPGGADESLDSRNETGVFDPLDAVAQRYGGAPYNDDDRRAAARGVDYSVFMEVLCPNGSSLLESLPLEPRTLRPHFKGSSSESKKSQFESALSSPRCGLHTRLPSTAVAAAMPEASLSLGHNAFVARGPPSASFVNTSTVSEASVQSGLDEAYVDAPINLGSEAASLSAPSAENGFATPTHGVADPASDAARATAATHADDDDTAPDIFVSAGSFSLAPSHRSSRWHSLLSFRRSPSGSSKASHTDSGHRNARSVANLSLTRSLSQRALKSSSELSLPASGATSAQLTPLAAADGCDLGGRVIFTDRFVKAQSHTALPTMISAFKQYMRSASSATACSSLTHSQTLDIYTPYEHWSSLQHQQLQNAHQHLGPCHRGIPLKSDNTNKEIENCVLEAGKCVRPTFRRMDPADLYGTSHYISGAFIKVAKPSTSI</sequence>
<organism evidence="2 3">
    <name type="scientific">Leishmania donovani</name>
    <dbReference type="NCBI Taxonomy" id="5661"/>
    <lineage>
        <taxon>Eukaryota</taxon>
        <taxon>Discoba</taxon>
        <taxon>Euglenozoa</taxon>
        <taxon>Kinetoplastea</taxon>
        <taxon>Metakinetoplastina</taxon>
        <taxon>Trypanosomatida</taxon>
        <taxon>Trypanosomatidae</taxon>
        <taxon>Leishmaniinae</taxon>
        <taxon>Leishmania</taxon>
    </lineage>
</organism>